<feature type="binding site" evidence="5">
    <location>
        <position position="185"/>
    </location>
    <ligand>
        <name>Zn(2+)</name>
        <dbReference type="ChEBI" id="CHEBI:29105"/>
    </ligand>
</feature>
<keyword evidence="7" id="KW-0808">Transferase</keyword>
<dbReference type="PANTHER" id="PTHR42742">
    <property type="entry name" value="TRANSCRIPTIONAL REPRESSOR MPRA"/>
    <property type="match status" value="1"/>
</dbReference>
<evidence type="ECO:0000256" key="1">
    <source>
        <dbReference type="ARBA" id="ARBA00022723"/>
    </source>
</evidence>
<keyword evidence="2 5" id="KW-0862">Zinc</keyword>
<sequence length="337" mass="35841">MTTLEHLKSNQPADRFYRGGNKIRSFRSVDSEAATGDHVPEDWVGSTTTLFGDARVGLSRLANGTTLRDAVEQHPQHWLGPKHVAAFGTDTRLLVKLLDAGERLPVHVHPTDDFALNHVGTQHGKAEAWYILEGGTVHLGFTRAIEAEELGRWVDAQNVTAILAAMHTVEVHAGDSIYVPPGMPHAIGAGIFLIEVQQPEDLSILLEWQDYAIDGPADGHLGIGFRAALDATDTRAWTSAQISALVVRGGVSDHTLADSSAEYFRASRVDVSAPTTFAAGFSVLVVLSGTGMVTASAPGAQAIPLSAGDTLLLAHALGEFTVDGNLAVLRCQPPATR</sequence>
<comment type="cofactor">
    <cofactor evidence="5">
        <name>Zn(2+)</name>
        <dbReference type="ChEBI" id="CHEBI:29105"/>
    </cofactor>
    <text evidence="5">Binds 1 zinc ion per subunit.</text>
</comment>
<dbReference type="AlphaFoldDB" id="A0A4R8ZH11"/>
<dbReference type="PIRSF" id="PIRSF036894">
    <property type="entry name" value="PMI_Firm_short"/>
    <property type="match status" value="1"/>
</dbReference>
<evidence type="ECO:0000256" key="5">
    <source>
        <dbReference type="PIRSR" id="PIRSR036894-1"/>
    </source>
</evidence>
<dbReference type="SUPFAM" id="SSF51182">
    <property type="entry name" value="RmlC-like cupins"/>
    <property type="match status" value="1"/>
</dbReference>
<dbReference type="InterPro" id="IPR051804">
    <property type="entry name" value="Carb_Metab_Reg_Kinase/Isom"/>
</dbReference>
<reference evidence="7 8" key="1">
    <citation type="submission" date="2019-03" db="EMBL/GenBank/DDBJ databases">
        <title>Genomics of glacier-inhabiting Cryobacterium strains.</title>
        <authorList>
            <person name="Liu Q."/>
            <person name="Xin Y.-H."/>
        </authorList>
    </citation>
    <scope>NUCLEOTIDE SEQUENCE [LARGE SCALE GENOMIC DNA]</scope>
    <source>
        <strain evidence="7 8">TMT1-1</strain>
    </source>
</reference>
<dbReference type="InterPro" id="IPR014710">
    <property type="entry name" value="RmlC-like_jellyroll"/>
</dbReference>
<dbReference type="GO" id="GO:0016301">
    <property type="term" value="F:kinase activity"/>
    <property type="evidence" value="ECO:0007669"/>
    <property type="project" value="UniProtKB-KW"/>
</dbReference>
<dbReference type="CDD" id="cd07010">
    <property type="entry name" value="cupin_PMI_type_I_N_bac"/>
    <property type="match status" value="1"/>
</dbReference>
<dbReference type="RefSeq" id="WP_134571733.1">
    <property type="nucleotide sequence ID" value="NZ_SOGT01000005.1"/>
</dbReference>
<dbReference type="GO" id="GO:0004476">
    <property type="term" value="F:mannose-6-phosphate isomerase activity"/>
    <property type="evidence" value="ECO:0007669"/>
    <property type="project" value="InterPro"/>
</dbReference>
<feature type="binding site" evidence="5">
    <location>
        <position position="109"/>
    </location>
    <ligand>
        <name>Zn(2+)</name>
        <dbReference type="ChEBI" id="CHEBI:29105"/>
    </ligand>
</feature>
<feature type="domain" description="Mannose-6-phosphate isomerase cupin" evidence="6">
    <location>
        <begin position="261"/>
        <end position="330"/>
    </location>
</feature>
<evidence type="ECO:0000256" key="2">
    <source>
        <dbReference type="ARBA" id="ARBA00022833"/>
    </source>
</evidence>
<keyword evidence="8" id="KW-1185">Reference proteome</keyword>
<dbReference type="GO" id="GO:0005975">
    <property type="term" value="P:carbohydrate metabolic process"/>
    <property type="evidence" value="ECO:0007669"/>
    <property type="project" value="InterPro"/>
</dbReference>
<accession>A0A4R8ZH11</accession>
<organism evidence="7 8">
    <name type="scientific">Cryobacterium lyxosi</name>
    <dbReference type="NCBI Taxonomy" id="1259228"/>
    <lineage>
        <taxon>Bacteria</taxon>
        <taxon>Bacillati</taxon>
        <taxon>Actinomycetota</taxon>
        <taxon>Actinomycetes</taxon>
        <taxon>Micrococcales</taxon>
        <taxon>Microbacteriaceae</taxon>
        <taxon>Cryobacterium</taxon>
    </lineage>
</organism>
<evidence type="ECO:0000259" key="6">
    <source>
        <dbReference type="Pfam" id="PF21621"/>
    </source>
</evidence>
<comment type="caution">
    <text evidence="7">The sequence shown here is derived from an EMBL/GenBank/DDBJ whole genome shotgun (WGS) entry which is preliminary data.</text>
</comment>
<dbReference type="PANTHER" id="PTHR42742:SF3">
    <property type="entry name" value="FRUCTOKINASE"/>
    <property type="match status" value="1"/>
</dbReference>
<proteinExistence type="predicted"/>
<dbReference type="Gene3D" id="2.60.120.10">
    <property type="entry name" value="Jelly Rolls"/>
    <property type="match status" value="2"/>
</dbReference>
<dbReference type="GO" id="GO:0046872">
    <property type="term" value="F:metal ion binding"/>
    <property type="evidence" value="ECO:0007669"/>
    <property type="project" value="UniProtKB-KW"/>
</dbReference>
<evidence type="ECO:0000313" key="7">
    <source>
        <dbReference type="EMBL" id="TFD27748.1"/>
    </source>
</evidence>
<evidence type="ECO:0000256" key="3">
    <source>
        <dbReference type="ARBA" id="ARBA00029741"/>
    </source>
</evidence>
<dbReference type="OrthoDB" id="9808275at2"/>
<dbReference type="Pfam" id="PF21621">
    <property type="entry name" value="MPI_cupin_dom"/>
    <property type="match status" value="1"/>
</dbReference>
<dbReference type="InterPro" id="IPR049071">
    <property type="entry name" value="MPI_cupin_dom"/>
</dbReference>
<evidence type="ECO:0000256" key="4">
    <source>
        <dbReference type="ARBA" id="ARBA00030762"/>
    </source>
</evidence>
<dbReference type="EMBL" id="SOGT01000005">
    <property type="protein sequence ID" value="TFD27748.1"/>
    <property type="molecule type" value="Genomic_DNA"/>
</dbReference>
<protein>
    <recommendedName>
        <fullName evidence="3">Phosphohexomutase</fullName>
    </recommendedName>
    <alternativeName>
        <fullName evidence="4">Phosphomannose isomerase</fullName>
    </alternativeName>
</protein>
<dbReference type="InterPro" id="IPR011051">
    <property type="entry name" value="RmlC_Cupin_sf"/>
</dbReference>
<gene>
    <name evidence="7" type="ORF">E3T27_04600</name>
</gene>
<keyword evidence="1 5" id="KW-0479">Metal-binding</keyword>
<dbReference type="InterPro" id="IPR014628">
    <property type="entry name" value="Man6P_isomerase_Firm_short"/>
</dbReference>
<keyword evidence="7" id="KW-0418">Kinase</keyword>
<name>A0A4R8ZH11_9MICO</name>
<feature type="binding site" evidence="5">
    <location>
        <position position="127"/>
    </location>
    <ligand>
        <name>Zn(2+)</name>
        <dbReference type="ChEBI" id="CHEBI:29105"/>
    </ligand>
</feature>
<dbReference type="Proteomes" id="UP000298424">
    <property type="component" value="Unassembled WGS sequence"/>
</dbReference>
<evidence type="ECO:0000313" key="8">
    <source>
        <dbReference type="Proteomes" id="UP000298424"/>
    </source>
</evidence>